<evidence type="ECO:0000256" key="2">
    <source>
        <dbReference type="ARBA" id="ARBA00004430"/>
    </source>
</evidence>
<evidence type="ECO:0000256" key="6">
    <source>
        <dbReference type="ARBA" id="ARBA00023069"/>
    </source>
</evidence>
<keyword evidence="5" id="KW-0282">Flagellum</keyword>
<evidence type="ECO:0000256" key="1">
    <source>
        <dbReference type="ARBA" id="ARBA00004230"/>
    </source>
</evidence>
<comment type="subcellular location">
    <subcellularLocation>
        <location evidence="1">Cell projection</location>
        <location evidence="1">Cilium</location>
        <location evidence="1">Flagellum</location>
    </subcellularLocation>
    <subcellularLocation>
        <location evidence="2">Cytoplasm</location>
        <location evidence="2">Cytoskeleton</location>
        <location evidence="2">Cilium axoneme</location>
    </subcellularLocation>
</comment>
<keyword evidence="4" id="KW-0677">Repeat</keyword>
<name>A0ABD1YSG6_9MARC</name>
<evidence type="ECO:0000256" key="5">
    <source>
        <dbReference type="ARBA" id="ARBA00022846"/>
    </source>
</evidence>
<organism evidence="10 11">
    <name type="scientific">Riccia fluitans</name>
    <dbReference type="NCBI Taxonomy" id="41844"/>
    <lineage>
        <taxon>Eukaryota</taxon>
        <taxon>Viridiplantae</taxon>
        <taxon>Streptophyta</taxon>
        <taxon>Embryophyta</taxon>
        <taxon>Marchantiophyta</taxon>
        <taxon>Marchantiopsida</taxon>
        <taxon>Marchantiidae</taxon>
        <taxon>Marchantiales</taxon>
        <taxon>Ricciaceae</taxon>
        <taxon>Riccia</taxon>
    </lineage>
</organism>
<dbReference type="SUPFAM" id="SSF82185">
    <property type="entry name" value="Histone H3 K4-specific methyltransferase SET7/9 N-terminal domain"/>
    <property type="match status" value="3"/>
</dbReference>
<evidence type="ECO:0000313" key="11">
    <source>
        <dbReference type="Proteomes" id="UP001605036"/>
    </source>
</evidence>
<evidence type="ECO:0000256" key="9">
    <source>
        <dbReference type="SAM" id="MobiDB-lite"/>
    </source>
</evidence>
<keyword evidence="8" id="KW-0966">Cell projection</keyword>
<comment type="caution">
    <text evidence="10">The sequence shown here is derived from an EMBL/GenBank/DDBJ whole genome shotgun (WGS) entry which is preliminary data.</text>
</comment>
<gene>
    <name evidence="10" type="ORF">R1flu_004909</name>
</gene>
<protein>
    <recommendedName>
        <fullName evidence="12">Phosphatidylinositol 4-phosphate 5-kinase</fullName>
    </recommendedName>
</protein>
<keyword evidence="3" id="KW-0963">Cytoplasm</keyword>
<dbReference type="Gene3D" id="2.20.110.10">
    <property type="entry name" value="Histone H3 K4-specific methyltransferase SET7/9 N-terminal domain"/>
    <property type="match status" value="3"/>
</dbReference>
<evidence type="ECO:0008006" key="12">
    <source>
        <dbReference type="Google" id="ProtNLM"/>
    </source>
</evidence>
<accession>A0ABD1YSG6</accession>
<evidence type="ECO:0000313" key="10">
    <source>
        <dbReference type="EMBL" id="KAL2633430.1"/>
    </source>
</evidence>
<dbReference type="SMART" id="SM00698">
    <property type="entry name" value="MORN"/>
    <property type="match status" value="8"/>
</dbReference>
<dbReference type="PANTHER" id="PTHR46613">
    <property type="entry name" value="RADIAL SPOKE HEAD 10 HOMOLOG B-RELATED"/>
    <property type="match status" value="1"/>
</dbReference>
<proteinExistence type="predicted"/>
<feature type="compositionally biased region" description="Polar residues" evidence="9">
    <location>
        <begin position="426"/>
        <end position="436"/>
    </location>
</feature>
<evidence type="ECO:0000256" key="4">
    <source>
        <dbReference type="ARBA" id="ARBA00022737"/>
    </source>
</evidence>
<dbReference type="GO" id="GO:0005930">
    <property type="term" value="C:axoneme"/>
    <property type="evidence" value="ECO:0007669"/>
    <property type="project" value="UniProtKB-SubCell"/>
</dbReference>
<dbReference type="EMBL" id="JBHFFA010000003">
    <property type="protein sequence ID" value="KAL2633430.1"/>
    <property type="molecule type" value="Genomic_DNA"/>
</dbReference>
<dbReference type="GO" id="GO:0031514">
    <property type="term" value="C:motile cilium"/>
    <property type="evidence" value="ECO:0007669"/>
    <property type="project" value="UniProtKB-SubCell"/>
</dbReference>
<sequence>MPRYGWKPEFNQEPPPKSKGWPPPPEMSAVRRVLRRSQLTMTVLPPKLPEITADEARILFEREIYNSYTRHAAPKELLKQYEQFKDEKVSHGIVRAWLMNSYEGEADEAMMPDGLGTANLGGGVRYKGSFKKGLLHGAGRLEWGSGCSFEGHFFCNRLVDKGTISWTKGASYTGQIFDGTPHGQGKIEGPGGFVYQGRWDHGKRHGPGKMIYGTVATHEGNWKNDRKDGDGKLVFTSGSSYYGTWLDGKRHGKGKQIQRIIKSKEKGVKRAISITALAREGRPDSIYAHCYEGEWLDGLPDGSGRSEWMWDGKSKDDSILINSYIGQYKKGLRHGKGAFYYASGALFRGNWQDNMKVGLGVLIYETGKVHFGIFSHDHYDPVSQPGFDIVEDNFPVKKPLDMEGGPEPISPSGSIKDQKGKKGTKNAKQNKSSIIETNDKSGGESKRVMKEETSEDSSKSKENTPKKGKKEEKKDKKGKKEHEKDSDKEESPYGPAKETVPEPESPQLGIGGQSHGISNRQFWRLLQDAHILQPGIGVADIDRMLPVNQFSWDSFSDIHSPTRQLILREVIVILVQIALCKFHKEEISSEEKVG</sequence>
<dbReference type="AlphaFoldDB" id="A0ABD1YSG6"/>
<feature type="region of interest" description="Disordered" evidence="9">
    <location>
        <begin position="396"/>
        <end position="514"/>
    </location>
</feature>
<dbReference type="Proteomes" id="UP001605036">
    <property type="component" value="Unassembled WGS sequence"/>
</dbReference>
<dbReference type="GO" id="GO:0016020">
    <property type="term" value="C:membrane"/>
    <property type="evidence" value="ECO:0007669"/>
    <property type="project" value="UniProtKB-ARBA"/>
</dbReference>
<evidence type="ECO:0000256" key="3">
    <source>
        <dbReference type="ARBA" id="ARBA00022490"/>
    </source>
</evidence>
<evidence type="ECO:0000256" key="8">
    <source>
        <dbReference type="ARBA" id="ARBA00023273"/>
    </source>
</evidence>
<feature type="compositionally biased region" description="Pro residues" evidence="9">
    <location>
        <begin position="13"/>
        <end position="26"/>
    </location>
</feature>
<evidence type="ECO:0000256" key="7">
    <source>
        <dbReference type="ARBA" id="ARBA00023212"/>
    </source>
</evidence>
<dbReference type="Pfam" id="PF02493">
    <property type="entry name" value="MORN"/>
    <property type="match status" value="8"/>
</dbReference>
<dbReference type="InterPro" id="IPR003409">
    <property type="entry name" value="MORN"/>
</dbReference>
<keyword evidence="6" id="KW-0969">Cilium</keyword>
<keyword evidence="11" id="KW-1185">Reference proteome</keyword>
<feature type="region of interest" description="Disordered" evidence="9">
    <location>
        <begin position="1"/>
        <end position="27"/>
    </location>
</feature>
<feature type="compositionally biased region" description="Basic and acidic residues" evidence="9">
    <location>
        <begin position="437"/>
        <end position="491"/>
    </location>
</feature>
<reference evidence="10 11" key="1">
    <citation type="submission" date="2024-09" db="EMBL/GenBank/DDBJ databases">
        <title>Chromosome-scale assembly of Riccia fluitans.</title>
        <authorList>
            <person name="Paukszto L."/>
            <person name="Sawicki J."/>
            <person name="Karawczyk K."/>
            <person name="Piernik-Szablinska J."/>
            <person name="Szczecinska M."/>
            <person name="Mazdziarz M."/>
        </authorList>
    </citation>
    <scope>NUCLEOTIDE SEQUENCE [LARGE SCALE GENOMIC DNA]</scope>
    <source>
        <strain evidence="10">Rf_01</strain>
        <tissue evidence="10">Aerial parts of the thallus</tissue>
    </source>
</reference>
<dbReference type="PANTHER" id="PTHR46613:SF1">
    <property type="entry name" value="RADIAL SPOKE HEAD 10 HOMOLOG B-RELATED"/>
    <property type="match status" value="1"/>
</dbReference>
<keyword evidence="7" id="KW-0206">Cytoskeleton</keyword>